<keyword evidence="3" id="KW-1185">Reference proteome</keyword>
<dbReference type="InterPro" id="IPR015168">
    <property type="entry name" value="SsuA/THI5"/>
</dbReference>
<dbReference type="STRING" id="316058.RPB_3120"/>
<dbReference type="KEGG" id="rpb:RPB_3120"/>
<evidence type="ECO:0000313" key="2">
    <source>
        <dbReference type="EMBL" id="ABD07818.1"/>
    </source>
</evidence>
<dbReference type="Pfam" id="PF09084">
    <property type="entry name" value="NMT1"/>
    <property type="match status" value="1"/>
</dbReference>
<evidence type="ECO:0000313" key="3">
    <source>
        <dbReference type="Proteomes" id="UP000008809"/>
    </source>
</evidence>
<reference evidence="2 3" key="1">
    <citation type="submission" date="2006-01" db="EMBL/GenBank/DDBJ databases">
        <title>Complete sequence of Rhodopseudomonas palustris HaA2.</title>
        <authorList>
            <consortium name="US DOE Joint Genome Institute"/>
            <person name="Copeland A."/>
            <person name="Lucas S."/>
            <person name="Lapidus A."/>
            <person name="Barry K."/>
            <person name="Detter J.C."/>
            <person name="Glavina T."/>
            <person name="Hammon N."/>
            <person name="Israni S."/>
            <person name="Pitluck S."/>
            <person name="Chain P."/>
            <person name="Malfatti S."/>
            <person name="Shin M."/>
            <person name="Vergez L."/>
            <person name="Schmutz J."/>
            <person name="Larimer F."/>
            <person name="Land M."/>
            <person name="Hauser L."/>
            <person name="Pelletier D.A."/>
            <person name="Kyrpides N."/>
            <person name="Anderson I."/>
            <person name="Oda Y."/>
            <person name="Harwood C.S."/>
            <person name="Richardson P."/>
        </authorList>
    </citation>
    <scope>NUCLEOTIDE SEQUENCE [LARGE SCALE GENOMIC DNA]</scope>
    <source>
        <strain evidence="2 3">HaA2</strain>
    </source>
</reference>
<dbReference type="Gene3D" id="3.40.190.10">
    <property type="entry name" value="Periplasmic binding protein-like II"/>
    <property type="match status" value="2"/>
</dbReference>
<dbReference type="Proteomes" id="UP000008809">
    <property type="component" value="Chromosome"/>
</dbReference>
<dbReference type="InterPro" id="IPR027939">
    <property type="entry name" value="NMT1/THI5"/>
</dbReference>
<dbReference type="HOGENOM" id="CLU_028871_1_1_5"/>
<sequence>MPMDPTRRGFLTLAAGATMAAPGILRAQTLRPVTCLTDWLHQGPNCGFAVAKEKGFYAEAGLDVALSQGKGSGGTAQIVANKASMFGFADGFVVGNSVSKGMRLTMVGAVFRRTPTAVIVLDESSIQQPKDLIGKTIGIPTGSAQFQQWPAFVNGAGLQLSQIKVINVDAAGAVPALISGKVNAIAGFAQGWVPSIEIRGNKKARTFWYADHGVNAVSNGIIVHRDTLSDKPLVAAFVRATLKGFLYGRQNPDETAQIIKKYQEASDPAITKREAELSWRTWVTPTTKDKPLGWIAPEDWKATVETLKAYGGVTIDLDPSQLYTNEFVPTEPEFVPPQNA</sequence>
<dbReference type="PANTHER" id="PTHR31528:SF15">
    <property type="entry name" value="RIBOFLAVIN-BINDING PROTEIN RIBY"/>
    <property type="match status" value="1"/>
</dbReference>
<dbReference type="AlphaFoldDB" id="Q2IVE2"/>
<name>Q2IVE2_RHOP2</name>
<proteinExistence type="predicted"/>
<protein>
    <submittedName>
        <fullName evidence="2">Twin-arginine translocation pathway signal</fullName>
    </submittedName>
</protein>
<gene>
    <name evidence="2" type="ordered locus">RPB_3120</name>
</gene>
<dbReference type="SUPFAM" id="SSF53850">
    <property type="entry name" value="Periplasmic binding protein-like II"/>
    <property type="match status" value="1"/>
</dbReference>
<accession>Q2IVE2</accession>
<feature type="domain" description="SsuA/THI5-like" evidence="1">
    <location>
        <begin position="47"/>
        <end position="254"/>
    </location>
</feature>
<dbReference type="RefSeq" id="WP_011442002.1">
    <property type="nucleotide sequence ID" value="NC_007778.1"/>
</dbReference>
<dbReference type="eggNOG" id="COG0715">
    <property type="taxonomic scope" value="Bacteria"/>
</dbReference>
<dbReference type="EMBL" id="CP000250">
    <property type="protein sequence ID" value="ABD07818.1"/>
    <property type="molecule type" value="Genomic_DNA"/>
</dbReference>
<dbReference type="PROSITE" id="PS51318">
    <property type="entry name" value="TAT"/>
    <property type="match status" value="1"/>
</dbReference>
<dbReference type="GO" id="GO:0009228">
    <property type="term" value="P:thiamine biosynthetic process"/>
    <property type="evidence" value="ECO:0007669"/>
    <property type="project" value="InterPro"/>
</dbReference>
<evidence type="ECO:0000259" key="1">
    <source>
        <dbReference type="Pfam" id="PF09084"/>
    </source>
</evidence>
<dbReference type="InterPro" id="IPR006311">
    <property type="entry name" value="TAT_signal"/>
</dbReference>
<dbReference type="OrthoDB" id="8196780at2"/>
<dbReference type="PANTHER" id="PTHR31528">
    <property type="entry name" value="4-AMINO-5-HYDROXYMETHYL-2-METHYLPYRIMIDINE PHOSPHATE SYNTHASE THI11-RELATED"/>
    <property type="match status" value="1"/>
</dbReference>
<organism evidence="2 3">
    <name type="scientific">Rhodopseudomonas palustris (strain HaA2)</name>
    <dbReference type="NCBI Taxonomy" id="316058"/>
    <lineage>
        <taxon>Bacteria</taxon>
        <taxon>Pseudomonadati</taxon>
        <taxon>Pseudomonadota</taxon>
        <taxon>Alphaproteobacteria</taxon>
        <taxon>Hyphomicrobiales</taxon>
        <taxon>Nitrobacteraceae</taxon>
        <taxon>Rhodopseudomonas</taxon>
    </lineage>
</organism>